<dbReference type="RefSeq" id="WP_203826670.1">
    <property type="nucleotide sequence ID" value="NZ_BAAATY010000012.1"/>
</dbReference>
<dbReference type="PANTHER" id="PTHR43591:SF97">
    <property type="entry name" value="CLASS I SAM-DEPENDENT METHYLTRANSFERASE"/>
    <property type="match status" value="1"/>
</dbReference>
<protein>
    <recommendedName>
        <fullName evidence="1">Methyltransferase domain-containing protein</fullName>
    </recommendedName>
</protein>
<dbReference type="SUPFAM" id="SSF53335">
    <property type="entry name" value="S-adenosyl-L-methionine-dependent methyltransferases"/>
    <property type="match status" value="1"/>
</dbReference>
<reference evidence="2 3" key="1">
    <citation type="submission" date="2021-01" db="EMBL/GenBank/DDBJ databases">
        <title>Whole genome shotgun sequence of Actinoplanes palleronii NBRC 14916.</title>
        <authorList>
            <person name="Komaki H."/>
            <person name="Tamura T."/>
        </authorList>
    </citation>
    <scope>NUCLEOTIDE SEQUENCE [LARGE SCALE GENOMIC DNA]</scope>
    <source>
        <strain evidence="2 3">NBRC 14916</strain>
    </source>
</reference>
<gene>
    <name evidence="2" type="ORF">Apa02nite_044220</name>
</gene>
<dbReference type="CDD" id="cd02440">
    <property type="entry name" value="AdoMet_MTases"/>
    <property type="match status" value="1"/>
</dbReference>
<comment type="caution">
    <text evidence="2">The sequence shown here is derived from an EMBL/GenBank/DDBJ whole genome shotgun (WGS) entry which is preliminary data.</text>
</comment>
<name>A0ABQ4BC90_9ACTN</name>
<feature type="domain" description="Methyltransferase" evidence="1">
    <location>
        <begin position="50"/>
        <end position="141"/>
    </location>
</feature>
<organism evidence="2 3">
    <name type="scientific">Actinoplanes palleronii</name>
    <dbReference type="NCBI Taxonomy" id="113570"/>
    <lineage>
        <taxon>Bacteria</taxon>
        <taxon>Bacillati</taxon>
        <taxon>Actinomycetota</taxon>
        <taxon>Actinomycetes</taxon>
        <taxon>Micromonosporales</taxon>
        <taxon>Micromonosporaceae</taxon>
        <taxon>Actinoplanes</taxon>
    </lineage>
</organism>
<dbReference type="InterPro" id="IPR029063">
    <property type="entry name" value="SAM-dependent_MTases_sf"/>
</dbReference>
<sequence>MDQVTGEIVTFYEQRYDEAARLDRRPQCRLERIRTLELLRELLPAAPARVLDVGGGPGAYARELLTDGYQVRLVDLVPLHVKQAREGQPPIDAVVGDARELPEADGSQDATLLLGPLYHLQERGDRVRALREAIRVTRPGGPIAAAVISRFAGPIDFVASARFDERMVAESRRLLTDGVNDGSTGFTQAYFHRVAELTAECREAGLADVVIHGVEGPGWPAAEAAQHGPHAEKIFEAALQVARVYSAEPDLVAASGHLLAVGTAPLR</sequence>
<dbReference type="Proteomes" id="UP000624709">
    <property type="component" value="Unassembled WGS sequence"/>
</dbReference>
<evidence type="ECO:0000313" key="3">
    <source>
        <dbReference type="Proteomes" id="UP000624709"/>
    </source>
</evidence>
<evidence type="ECO:0000259" key="1">
    <source>
        <dbReference type="Pfam" id="PF13649"/>
    </source>
</evidence>
<evidence type="ECO:0000313" key="2">
    <source>
        <dbReference type="EMBL" id="GIE68314.1"/>
    </source>
</evidence>
<proteinExistence type="predicted"/>
<dbReference type="PANTHER" id="PTHR43591">
    <property type="entry name" value="METHYLTRANSFERASE"/>
    <property type="match status" value="1"/>
</dbReference>
<accession>A0ABQ4BC90</accession>
<keyword evidence="3" id="KW-1185">Reference proteome</keyword>
<dbReference type="Gene3D" id="3.40.50.150">
    <property type="entry name" value="Vaccinia Virus protein VP39"/>
    <property type="match status" value="1"/>
</dbReference>
<dbReference type="InterPro" id="IPR041698">
    <property type="entry name" value="Methyltransf_25"/>
</dbReference>
<dbReference type="EMBL" id="BOMS01000058">
    <property type="protein sequence ID" value="GIE68314.1"/>
    <property type="molecule type" value="Genomic_DNA"/>
</dbReference>
<dbReference type="Pfam" id="PF13649">
    <property type="entry name" value="Methyltransf_25"/>
    <property type="match status" value="1"/>
</dbReference>